<gene>
    <name evidence="2" type="ORF">FRX31_030346</name>
</gene>
<name>A0A7J6V5N5_THATH</name>
<dbReference type="EMBL" id="JABWDY010037904">
    <property type="protein sequence ID" value="KAF5180067.1"/>
    <property type="molecule type" value="Genomic_DNA"/>
</dbReference>
<dbReference type="Proteomes" id="UP000554482">
    <property type="component" value="Unassembled WGS sequence"/>
</dbReference>
<proteinExistence type="predicted"/>
<feature type="compositionally biased region" description="Basic and acidic residues" evidence="1">
    <location>
        <begin position="37"/>
        <end position="50"/>
    </location>
</feature>
<organism evidence="2 3">
    <name type="scientific">Thalictrum thalictroides</name>
    <name type="common">Rue-anemone</name>
    <name type="synonym">Anemone thalictroides</name>
    <dbReference type="NCBI Taxonomy" id="46969"/>
    <lineage>
        <taxon>Eukaryota</taxon>
        <taxon>Viridiplantae</taxon>
        <taxon>Streptophyta</taxon>
        <taxon>Embryophyta</taxon>
        <taxon>Tracheophyta</taxon>
        <taxon>Spermatophyta</taxon>
        <taxon>Magnoliopsida</taxon>
        <taxon>Ranunculales</taxon>
        <taxon>Ranunculaceae</taxon>
        <taxon>Thalictroideae</taxon>
        <taxon>Thalictrum</taxon>
    </lineage>
</organism>
<feature type="region of interest" description="Disordered" evidence="1">
    <location>
        <begin position="36"/>
        <end position="63"/>
    </location>
</feature>
<dbReference type="AlphaFoldDB" id="A0A7J6V5N5"/>
<protein>
    <submittedName>
        <fullName evidence="2">Uncharacterized protein</fullName>
    </submittedName>
</protein>
<evidence type="ECO:0000313" key="3">
    <source>
        <dbReference type="Proteomes" id="UP000554482"/>
    </source>
</evidence>
<evidence type="ECO:0000256" key="1">
    <source>
        <dbReference type="SAM" id="MobiDB-lite"/>
    </source>
</evidence>
<keyword evidence="3" id="KW-1185">Reference proteome</keyword>
<reference evidence="2 3" key="1">
    <citation type="submission" date="2020-06" db="EMBL/GenBank/DDBJ databases">
        <title>Transcriptomic and genomic resources for Thalictrum thalictroides and T. hernandezii: Facilitating candidate gene discovery in an emerging model plant lineage.</title>
        <authorList>
            <person name="Arias T."/>
            <person name="Riano-Pachon D.M."/>
            <person name="Di Stilio V.S."/>
        </authorList>
    </citation>
    <scope>NUCLEOTIDE SEQUENCE [LARGE SCALE GENOMIC DNA]</scope>
    <source>
        <strain evidence="3">cv. WT478/WT964</strain>
        <tissue evidence="2">Leaves</tissue>
    </source>
</reference>
<evidence type="ECO:0000313" key="2">
    <source>
        <dbReference type="EMBL" id="KAF5180067.1"/>
    </source>
</evidence>
<sequence length="63" mass="6260">MAGGSGEGVIGTGSGTGNVTVDIGALMAQVLQAVQHGDNHSDPFAKRNKDFGTLGGQKFNGDA</sequence>
<comment type="caution">
    <text evidence="2">The sequence shown here is derived from an EMBL/GenBank/DDBJ whole genome shotgun (WGS) entry which is preliminary data.</text>
</comment>
<accession>A0A7J6V5N5</accession>
<feature type="non-terminal residue" evidence="2">
    <location>
        <position position="63"/>
    </location>
</feature>